<name>A0A839GPJ6_9BACT</name>
<dbReference type="AlphaFoldDB" id="A0A839GPJ6"/>
<accession>A0A839GPJ6</accession>
<feature type="coiled-coil region" evidence="1">
    <location>
        <begin position="152"/>
        <end position="188"/>
    </location>
</feature>
<protein>
    <recommendedName>
        <fullName evidence="4">J domain-containing protein</fullName>
    </recommendedName>
</protein>
<comment type="caution">
    <text evidence="2">The sequence shown here is derived from an EMBL/GenBank/DDBJ whole genome shotgun (WGS) entry which is preliminary data.</text>
</comment>
<keyword evidence="3" id="KW-1185">Reference proteome</keyword>
<organism evidence="2 3">
    <name type="scientific">Rufibacter quisquiliarum</name>
    <dbReference type="NCBI Taxonomy" id="1549639"/>
    <lineage>
        <taxon>Bacteria</taxon>
        <taxon>Pseudomonadati</taxon>
        <taxon>Bacteroidota</taxon>
        <taxon>Cytophagia</taxon>
        <taxon>Cytophagales</taxon>
        <taxon>Hymenobacteraceae</taxon>
        <taxon>Rufibacter</taxon>
    </lineage>
</organism>
<dbReference type="EMBL" id="JACJIQ010000003">
    <property type="protein sequence ID" value="MBA9076368.1"/>
    <property type="molecule type" value="Genomic_DNA"/>
</dbReference>
<sequence length="349" mass="40826">MSAENAAPLPIISPQGHQPLSALQEQFNLLLQQINAAKAELAAHTDAQQTVRQRVQKEIRPLIWQIIDLRVHLVHLFDHTYTQYLLPPHEQDKLAQLILSFVQPLLQHQDTPELEEIYQRYAAAPTPESEAPSPPDLLVRESTENAPQELDWEDWETAQAQLEEQLERERQERQAQRLAKKNTKVQLTTADQLKLEILGTARTTRRLYTDLAKLLHPDRELDATRRLWKEEAMKKVTVAYHQDDFFALLRLQMEYLQEQTQQLHQLPEQQLLPYVHLLQQQLAEQLAEKNRLSSQGEQDFYGSFYGSPKQVELKFRGYKRELKEEIQQLRVELVRLQDLQALKALLKLI</sequence>
<evidence type="ECO:0000256" key="1">
    <source>
        <dbReference type="SAM" id="Coils"/>
    </source>
</evidence>
<keyword evidence="1" id="KW-0175">Coiled coil</keyword>
<evidence type="ECO:0000313" key="2">
    <source>
        <dbReference type="EMBL" id="MBA9076368.1"/>
    </source>
</evidence>
<dbReference type="Proteomes" id="UP000563094">
    <property type="component" value="Unassembled WGS sequence"/>
</dbReference>
<proteinExistence type="predicted"/>
<reference evidence="2 3" key="1">
    <citation type="submission" date="2020-08" db="EMBL/GenBank/DDBJ databases">
        <title>Genomic Encyclopedia of Type Strains, Phase IV (KMG-IV): sequencing the most valuable type-strain genomes for metagenomic binning, comparative biology and taxonomic classification.</title>
        <authorList>
            <person name="Goeker M."/>
        </authorList>
    </citation>
    <scope>NUCLEOTIDE SEQUENCE [LARGE SCALE GENOMIC DNA]</scope>
    <source>
        <strain evidence="2 3">DSM 29854</strain>
    </source>
</reference>
<evidence type="ECO:0008006" key="4">
    <source>
        <dbReference type="Google" id="ProtNLM"/>
    </source>
</evidence>
<gene>
    <name evidence="2" type="ORF">FHS90_001072</name>
</gene>
<evidence type="ECO:0000313" key="3">
    <source>
        <dbReference type="Proteomes" id="UP000563094"/>
    </source>
</evidence>
<dbReference type="RefSeq" id="WP_182512207.1">
    <property type="nucleotide sequence ID" value="NZ_JACJIQ010000003.1"/>
</dbReference>